<accession>A0AAV3J0F3</accession>
<keyword evidence="1" id="KW-1133">Transmembrane helix</keyword>
<reference evidence="2 4" key="1">
    <citation type="submission" date="2013-03" db="EMBL/GenBank/DDBJ databases">
        <title>The Genome Sequence of Enterococcus avium ATCC_14025 (Illumina only assembly).</title>
        <authorList>
            <consortium name="The Broad Institute Genomics Platform"/>
            <consortium name="The Broad Institute Genome Sequencing Center for Infectious Disease"/>
            <person name="Earl A."/>
            <person name="Russ C."/>
            <person name="Gilmore M."/>
            <person name="Surin D."/>
            <person name="Walker B."/>
            <person name="Young S."/>
            <person name="Zeng Q."/>
            <person name="Gargeya S."/>
            <person name="Fitzgerald M."/>
            <person name="Haas B."/>
            <person name="Abouelleil A."/>
            <person name="Allen A.W."/>
            <person name="Alvarado L."/>
            <person name="Arachchi H.M."/>
            <person name="Berlin A.M."/>
            <person name="Chapman S.B."/>
            <person name="Gainer-Dewar J."/>
            <person name="Goldberg J."/>
            <person name="Griggs A."/>
            <person name="Gujja S."/>
            <person name="Hansen M."/>
            <person name="Howarth C."/>
            <person name="Imamovic A."/>
            <person name="Ireland A."/>
            <person name="Larimer J."/>
            <person name="McCowan C."/>
            <person name="Murphy C."/>
            <person name="Pearson M."/>
            <person name="Poon T.W."/>
            <person name="Priest M."/>
            <person name="Roberts A."/>
            <person name="Saif S."/>
            <person name="Shea T."/>
            <person name="Sisk P."/>
            <person name="Sykes S."/>
            <person name="Wortman J."/>
            <person name="Nusbaum C."/>
            <person name="Birren B."/>
        </authorList>
    </citation>
    <scope>NUCLEOTIDE SEQUENCE [LARGE SCALE GENOMIC DNA]</scope>
    <source>
        <strain evidence="2 4">ATCC 14025</strain>
    </source>
</reference>
<dbReference type="AlphaFoldDB" id="A0AAV3J0F3"/>
<dbReference type="Proteomes" id="UP000014107">
    <property type="component" value="Unassembled WGS sequence"/>
</dbReference>
<evidence type="ECO:0000313" key="4">
    <source>
        <dbReference type="Proteomes" id="UP000014104"/>
    </source>
</evidence>
<dbReference type="Proteomes" id="UP000014104">
    <property type="component" value="Unassembled WGS sequence"/>
</dbReference>
<gene>
    <name evidence="3" type="ORF">I570_00962</name>
    <name evidence="2" type="ORF">OMU_00925</name>
</gene>
<comment type="caution">
    <text evidence="3">The sequence shown here is derived from an EMBL/GenBank/DDBJ whole genome shotgun (WGS) entry which is preliminary data.</text>
</comment>
<dbReference type="EMBL" id="AHYV01000007">
    <property type="protein sequence ID" value="EOT49234.1"/>
    <property type="molecule type" value="Genomic_DNA"/>
</dbReference>
<name>A0AAV3J0F3_ENTAV</name>
<evidence type="ECO:0000313" key="5">
    <source>
        <dbReference type="Proteomes" id="UP000014107"/>
    </source>
</evidence>
<reference evidence="3 5" key="2">
    <citation type="submission" date="2013-03" db="EMBL/GenBank/DDBJ databases">
        <title>The Genome Sequence of Enterococcus avium ATCC_14025 (PacBio/Illumina hybrid assembly).</title>
        <authorList>
            <consortium name="The Broad Institute Genomics Platform"/>
            <consortium name="The Broad Institute Genome Sequencing Center for Infectious Disease"/>
            <person name="Earl A."/>
            <person name="Russ C."/>
            <person name="Gilmore M."/>
            <person name="Surin D."/>
            <person name="Walker B."/>
            <person name="Young S."/>
            <person name="Zeng Q."/>
            <person name="Gargeya S."/>
            <person name="Fitzgerald M."/>
            <person name="Haas B."/>
            <person name="Abouelleil A."/>
            <person name="Allen A.W."/>
            <person name="Alvarado L."/>
            <person name="Arachchi H.M."/>
            <person name="Berlin A.M."/>
            <person name="Chapman S.B."/>
            <person name="Gainer-Dewar J."/>
            <person name="Goldberg J."/>
            <person name="Griggs A."/>
            <person name="Gujja S."/>
            <person name="Hansen M."/>
            <person name="Howarth C."/>
            <person name="Imamovic A."/>
            <person name="Ireland A."/>
            <person name="Larimer J."/>
            <person name="McCowan C."/>
            <person name="Murphy C."/>
            <person name="Pearson M."/>
            <person name="Poon T.W."/>
            <person name="Priest M."/>
            <person name="Roberts A."/>
            <person name="Saif S."/>
            <person name="Shea T."/>
            <person name="Sisk P."/>
            <person name="Sykes S."/>
            <person name="Wortman J."/>
            <person name="Nusbaum C."/>
            <person name="Birren B."/>
        </authorList>
    </citation>
    <scope>NUCLEOTIDE SEQUENCE [LARGE SCALE GENOMIC DNA]</scope>
    <source>
        <strain evidence="3 5">ATCC 14025</strain>
    </source>
</reference>
<dbReference type="RefSeq" id="WP_016178783.1">
    <property type="nucleotide sequence ID" value="NZ_KE136357.1"/>
</dbReference>
<dbReference type="EMBL" id="ASWL01000002">
    <property type="protein sequence ID" value="EOU23098.1"/>
    <property type="molecule type" value="Genomic_DNA"/>
</dbReference>
<keyword evidence="1" id="KW-0812">Transmembrane</keyword>
<proteinExistence type="predicted"/>
<sequence>MLHLIEAIGISLILNLISLLFKRRQPAFALARVKKQTGTDRYR</sequence>
<evidence type="ECO:0000313" key="2">
    <source>
        <dbReference type="EMBL" id="EOT49234.1"/>
    </source>
</evidence>
<feature type="transmembrane region" description="Helical" evidence="1">
    <location>
        <begin position="6"/>
        <end position="22"/>
    </location>
</feature>
<protein>
    <submittedName>
        <fullName evidence="3">Uncharacterized protein</fullName>
    </submittedName>
</protein>
<evidence type="ECO:0000313" key="3">
    <source>
        <dbReference type="EMBL" id="EOU23098.1"/>
    </source>
</evidence>
<keyword evidence="1" id="KW-0472">Membrane</keyword>
<organism evidence="3 5">
    <name type="scientific">Enterococcus avium ATCC 14025</name>
    <dbReference type="NCBI Taxonomy" id="1140002"/>
    <lineage>
        <taxon>Bacteria</taxon>
        <taxon>Bacillati</taxon>
        <taxon>Bacillota</taxon>
        <taxon>Bacilli</taxon>
        <taxon>Lactobacillales</taxon>
        <taxon>Enterococcaceae</taxon>
        <taxon>Enterococcus</taxon>
    </lineage>
</organism>
<dbReference type="GeneID" id="76379822"/>
<evidence type="ECO:0000256" key="1">
    <source>
        <dbReference type="SAM" id="Phobius"/>
    </source>
</evidence>
<keyword evidence="4" id="KW-1185">Reference proteome</keyword>